<dbReference type="InterPro" id="IPR013766">
    <property type="entry name" value="Thioredoxin_domain"/>
</dbReference>
<evidence type="ECO:0000259" key="2">
    <source>
        <dbReference type="PROSITE" id="PS51352"/>
    </source>
</evidence>
<dbReference type="GO" id="GO:0016491">
    <property type="term" value="F:oxidoreductase activity"/>
    <property type="evidence" value="ECO:0007669"/>
    <property type="project" value="InterPro"/>
</dbReference>
<evidence type="ECO:0000256" key="1">
    <source>
        <dbReference type="SAM" id="SignalP"/>
    </source>
</evidence>
<keyword evidence="1" id="KW-0732">Signal</keyword>
<dbReference type="RefSeq" id="WP_151895200.1">
    <property type="nucleotide sequence ID" value="NZ_BKCF01000007.1"/>
</dbReference>
<dbReference type="Proteomes" id="UP000326994">
    <property type="component" value="Unassembled WGS sequence"/>
</dbReference>
<proteinExistence type="predicted"/>
<dbReference type="PROSITE" id="PS51257">
    <property type="entry name" value="PROKAR_LIPOPROTEIN"/>
    <property type="match status" value="1"/>
</dbReference>
<evidence type="ECO:0000313" key="3">
    <source>
        <dbReference type="EMBL" id="GEQ87281.1"/>
    </source>
</evidence>
<dbReference type="InterPro" id="IPR050553">
    <property type="entry name" value="Thioredoxin_ResA/DsbE_sf"/>
</dbReference>
<dbReference type="EMBL" id="BKCF01000007">
    <property type="protein sequence ID" value="GEQ87281.1"/>
    <property type="molecule type" value="Genomic_DNA"/>
</dbReference>
<dbReference type="PANTHER" id="PTHR42852:SF17">
    <property type="entry name" value="THIOREDOXIN-LIKE PROTEIN HI_1115"/>
    <property type="match status" value="1"/>
</dbReference>
<dbReference type="PROSITE" id="PS51352">
    <property type="entry name" value="THIOREDOXIN_2"/>
    <property type="match status" value="1"/>
</dbReference>
<keyword evidence="4" id="KW-1185">Reference proteome</keyword>
<organism evidence="3 4">
    <name type="scientific">Patiriisocius marinistellae</name>
    <dbReference type="NCBI Taxonomy" id="2494560"/>
    <lineage>
        <taxon>Bacteria</taxon>
        <taxon>Pseudomonadati</taxon>
        <taxon>Bacteroidota</taxon>
        <taxon>Flavobacteriia</taxon>
        <taxon>Flavobacteriales</taxon>
        <taxon>Flavobacteriaceae</taxon>
        <taxon>Patiriisocius</taxon>
    </lineage>
</organism>
<feature type="chain" id="PRO_5023875313" description="Thioredoxin domain-containing protein" evidence="1">
    <location>
        <begin position="20"/>
        <end position="183"/>
    </location>
</feature>
<dbReference type="GO" id="GO:0016209">
    <property type="term" value="F:antioxidant activity"/>
    <property type="evidence" value="ECO:0007669"/>
    <property type="project" value="InterPro"/>
</dbReference>
<sequence>MKLYSIIIFCFLLSFSSCTNTKKKQSSVNELEDVSDIEISEVKKSRVPSYNFEELSRFLTKQNDTTYVINFWATWCKPCIAELPAFEKLNAEAASRKVKVLLVSLDFPEKVENQVIPFLDRNGIKSDVILLDDADANSWIPKVDSTWSGAIPATLIYKKNTRKFYEQSFNYEELKTEVETFNK</sequence>
<dbReference type="InterPro" id="IPR036249">
    <property type="entry name" value="Thioredoxin-like_sf"/>
</dbReference>
<dbReference type="Pfam" id="PF00578">
    <property type="entry name" value="AhpC-TSA"/>
    <property type="match status" value="1"/>
</dbReference>
<name>A0A5J4G460_9FLAO</name>
<dbReference type="InterPro" id="IPR000866">
    <property type="entry name" value="AhpC/TSA"/>
</dbReference>
<dbReference type="Gene3D" id="3.40.30.10">
    <property type="entry name" value="Glutaredoxin"/>
    <property type="match status" value="1"/>
</dbReference>
<dbReference type="OrthoDB" id="9815205at2"/>
<reference evidence="3 4" key="1">
    <citation type="submission" date="2019-08" db="EMBL/GenBank/DDBJ databases">
        <title>Ulvibacter marinistellae sp. nov., isolated from a starfish, Patiria pectinifera.</title>
        <authorList>
            <person name="Kawano K."/>
            <person name="Ushijima N."/>
            <person name="Kihara M."/>
            <person name="Itoh H."/>
        </authorList>
    </citation>
    <scope>NUCLEOTIDE SEQUENCE [LARGE SCALE GENOMIC DNA]</scope>
    <source>
        <strain evidence="3 4">KK4</strain>
    </source>
</reference>
<comment type="caution">
    <text evidence="3">The sequence shown here is derived from an EMBL/GenBank/DDBJ whole genome shotgun (WGS) entry which is preliminary data.</text>
</comment>
<evidence type="ECO:0000313" key="4">
    <source>
        <dbReference type="Proteomes" id="UP000326994"/>
    </source>
</evidence>
<feature type="signal peptide" evidence="1">
    <location>
        <begin position="1"/>
        <end position="19"/>
    </location>
</feature>
<dbReference type="PANTHER" id="PTHR42852">
    <property type="entry name" value="THIOL:DISULFIDE INTERCHANGE PROTEIN DSBE"/>
    <property type="match status" value="1"/>
</dbReference>
<feature type="domain" description="Thioredoxin" evidence="2">
    <location>
        <begin position="19"/>
        <end position="183"/>
    </location>
</feature>
<dbReference type="SUPFAM" id="SSF52833">
    <property type="entry name" value="Thioredoxin-like"/>
    <property type="match status" value="1"/>
</dbReference>
<dbReference type="CDD" id="cd02966">
    <property type="entry name" value="TlpA_like_family"/>
    <property type="match status" value="1"/>
</dbReference>
<dbReference type="AlphaFoldDB" id="A0A5J4G460"/>
<gene>
    <name evidence="3" type="ORF">ULMS_27890</name>
</gene>
<protein>
    <recommendedName>
        <fullName evidence="2">Thioredoxin domain-containing protein</fullName>
    </recommendedName>
</protein>
<accession>A0A5J4G460</accession>